<evidence type="ECO:0000313" key="7">
    <source>
        <dbReference type="Proteomes" id="UP001063698"/>
    </source>
</evidence>
<dbReference type="EMBL" id="CP006868">
    <property type="protein sequence ID" value="UXD21495.1"/>
    <property type="molecule type" value="Genomic_DNA"/>
</dbReference>
<dbReference type="InterPro" id="IPR003382">
    <property type="entry name" value="Flavoprotein"/>
</dbReference>
<evidence type="ECO:0000256" key="4">
    <source>
        <dbReference type="ARBA" id="ARBA00022679"/>
    </source>
</evidence>
<evidence type="ECO:0000256" key="2">
    <source>
        <dbReference type="ARBA" id="ARBA00022630"/>
    </source>
</evidence>
<name>A0A977PKP8_9CREN</name>
<dbReference type="KEGG" id="ipc:IPA_04840"/>
<dbReference type="SUPFAM" id="SSF52507">
    <property type="entry name" value="Homo-oligomeric flavin-containing Cys decarboxylases, HFCD"/>
    <property type="match status" value="1"/>
</dbReference>
<dbReference type="GO" id="GO:0004659">
    <property type="term" value="F:prenyltransferase activity"/>
    <property type="evidence" value="ECO:0007669"/>
    <property type="project" value="UniProtKB-KW"/>
</dbReference>
<keyword evidence="2" id="KW-0285">Flavoprotein</keyword>
<gene>
    <name evidence="6" type="ORF">IPA_04840</name>
</gene>
<protein>
    <submittedName>
        <fullName evidence="6">Aromatic acid decarboxylase</fullName>
    </submittedName>
</protein>
<dbReference type="NCBIfam" id="TIGR00421">
    <property type="entry name" value="ubiX_pad"/>
    <property type="match status" value="1"/>
</dbReference>
<keyword evidence="4" id="KW-0808">Transferase</keyword>
<dbReference type="Proteomes" id="UP001063698">
    <property type="component" value="Chromosome"/>
</dbReference>
<dbReference type="AlphaFoldDB" id="A0A977PKP8"/>
<dbReference type="Gene3D" id="3.40.50.1950">
    <property type="entry name" value="Flavin prenyltransferase-like"/>
    <property type="match status" value="1"/>
</dbReference>
<keyword evidence="1" id="KW-0637">Prenyltransferase</keyword>
<evidence type="ECO:0000256" key="3">
    <source>
        <dbReference type="ARBA" id="ARBA00022643"/>
    </source>
</evidence>
<reference evidence="6" key="1">
    <citation type="submission" date="2013-11" db="EMBL/GenBank/DDBJ databases">
        <title>Comparative genomics of Ignicoccus.</title>
        <authorList>
            <person name="Podar M."/>
        </authorList>
    </citation>
    <scope>NUCLEOTIDE SEQUENCE</scope>
    <source>
        <strain evidence="6">DSM 13166</strain>
    </source>
</reference>
<organism evidence="6 7">
    <name type="scientific">Ignicoccus pacificus DSM 13166</name>
    <dbReference type="NCBI Taxonomy" id="940294"/>
    <lineage>
        <taxon>Archaea</taxon>
        <taxon>Thermoproteota</taxon>
        <taxon>Thermoprotei</taxon>
        <taxon>Desulfurococcales</taxon>
        <taxon>Desulfurococcaceae</taxon>
        <taxon>Ignicoccus</taxon>
    </lineage>
</organism>
<dbReference type="Pfam" id="PF02441">
    <property type="entry name" value="Flavoprotein"/>
    <property type="match status" value="1"/>
</dbReference>
<dbReference type="InterPro" id="IPR004507">
    <property type="entry name" value="UbiX-like"/>
</dbReference>
<keyword evidence="7" id="KW-1185">Reference proteome</keyword>
<feature type="domain" description="Flavoprotein" evidence="5">
    <location>
        <begin position="1"/>
        <end position="178"/>
    </location>
</feature>
<evidence type="ECO:0000259" key="5">
    <source>
        <dbReference type="Pfam" id="PF02441"/>
    </source>
</evidence>
<keyword evidence="3" id="KW-0288">FMN</keyword>
<evidence type="ECO:0000256" key="1">
    <source>
        <dbReference type="ARBA" id="ARBA00022602"/>
    </source>
</evidence>
<evidence type="ECO:0000313" key="6">
    <source>
        <dbReference type="EMBL" id="UXD21495.1"/>
    </source>
</evidence>
<accession>A0A977PKP8</accession>
<sequence>MRVAVAITGASGIPLALRTIDVLLNMKINVEVALSKDAIEVSKIEPCFVDPPISCNIVDEIRKRGLSPQISMTSHLASSSRVPDAVVVVPCSMKTLGMIAHGIGSTLPSRLALNAIRMGKKTVLVPRESPVGPLELENMLKLSKIGVHIVLPTLAFYIKPKSISDIIDFIVGKILDVLGIDHNLYQRYYPH</sequence>
<proteinExistence type="predicted"/>
<dbReference type="InterPro" id="IPR036551">
    <property type="entry name" value="Flavin_trans-like"/>
</dbReference>